<protein>
    <recommendedName>
        <fullName evidence="5">XRE family transcriptional regulator</fullName>
    </recommendedName>
</protein>
<evidence type="ECO:0008006" key="5">
    <source>
        <dbReference type="Google" id="ProtNLM"/>
    </source>
</evidence>
<keyword evidence="2" id="KW-0472">Membrane</keyword>
<proteinExistence type="predicted"/>
<evidence type="ECO:0000256" key="2">
    <source>
        <dbReference type="SAM" id="Phobius"/>
    </source>
</evidence>
<gene>
    <name evidence="3" type="ORF">GCM10014713_29360</name>
</gene>
<feature type="compositionally biased region" description="Low complexity" evidence="1">
    <location>
        <begin position="151"/>
        <end position="163"/>
    </location>
</feature>
<feature type="transmembrane region" description="Helical" evidence="2">
    <location>
        <begin position="170"/>
        <end position="191"/>
    </location>
</feature>
<accession>A0A918H229</accession>
<feature type="region of interest" description="Disordered" evidence="1">
    <location>
        <begin position="123"/>
        <end position="163"/>
    </location>
</feature>
<dbReference type="Proteomes" id="UP000619486">
    <property type="component" value="Unassembled WGS sequence"/>
</dbReference>
<dbReference type="EMBL" id="BMQQ01000009">
    <property type="protein sequence ID" value="GGT33752.1"/>
    <property type="molecule type" value="Genomic_DNA"/>
</dbReference>
<feature type="compositionally biased region" description="Basic and acidic residues" evidence="1">
    <location>
        <begin position="9"/>
        <end position="37"/>
    </location>
</feature>
<dbReference type="AlphaFoldDB" id="A0A918H229"/>
<sequence length="356" mass="37679">MSHLCPGADDGRREGERGTQGRARMTDGERALDPREARSPAEFIAQLSALKEWSGLTYRELTARAEAVGDVLPRSTVANMLARTTVPREELLTAFVRACGAGPAAVESWLAVRKELAVRGRVESLEAEGEGDEVDRPADAWPEDDPRDTAPRPAAAAAPPPAGRSRMPRLLVAVVAFTALVVAVISVVALVRDGGGAGGPGGPKPLSAPAPGPVKIRALHSGLCLNERPKKDDGQVYQVECADATVPLYELERIGGDRWRIVSLHPDYGPGCSGIPAEARLVGGPLQDGVCGKRGAAEAFRFEAFGSPAVGYRMRPTHTELCVGVVGAAQARWARLEQAECAADGARQLFSFDPRT</sequence>
<dbReference type="SUPFAM" id="SSF50370">
    <property type="entry name" value="Ricin B-like lectins"/>
    <property type="match status" value="1"/>
</dbReference>
<keyword evidence="4" id="KW-1185">Reference proteome</keyword>
<evidence type="ECO:0000256" key="1">
    <source>
        <dbReference type="SAM" id="MobiDB-lite"/>
    </source>
</evidence>
<dbReference type="CDD" id="cd00161">
    <property type="entry name" value="beta-trefoil_Ricin-like"/>
    <property type="match status" value="1"/>
</dbReference>
<comment type="caution">
    <text evidence="3">The sequence shown here is derived from an EMBL/GenBank/DDBJ whole genome shotgun (WGS) entry which is preliminary data.</text>
</comment>
<dbReference type="Pfam" id="PF13560">
    <property type="entry name" value="HTH_31"/>
    <property type="match status" value="1"/>
</dbReference>
<evidence type="ECO:0000313" key="3">
    <source>
        <dbReference type="EMBL" id="GGT33752.1"/>
    </source>
</evidence>
<dbReference type="InterPro" id="IPR035992">
    <property type="entry name" value="Ricin_B-like_lectins"/>
</dbReference>
<dbReference type="Gene3D" id="2.80.10.50">
    <property type="match status" value="1"/>
</dbReference>
<organism evidence="3 4">
    <name type="scientific">Streptomyces purpureus</name>
    <dbReference type="NCBI Taxonomy" id="1951"/>
    <lineage>
        <taxon>Bacteria</taxon>
        <taxon>Bacillati</taxon>
        <taxon>Actinomycetota</taxon>
        <taxon>Actinomycetes</taxon>
        <taxon>Kitasatosporales</taxon>
        <taxon>Streptomycetaceae</taxon>
        <taxon>Streptomyces</taxon>
    </lineage>
</organism>
<reference evidence="3" key="2">
    <citation type="submission" date="2020-09" db="EMBL/GenBank/DDBJ databases">
        <authorList>
            <person name="Sun Q."/>
            <person name="Ohkuma M."/>
        </authorList>
    </citation>
    <scope>NUCLEOTIDE SEQUENCE</scope>
    <source>
        <strain evidence="3">JCM 3172</strain>
    </source>
</reference>
<evidence type="ECO:0000313" key="4">
    <source>
        <dbReference type="Proteomes" id="UP000619486"/>
    </source>
</evidence>
<keyword evidence="2" id="KW-1133">Transmembrane helix</keyword>
<reference evidence="3" key="1">
    <citation type="journal article" date="2014" name="Int. J. Syst. Evol. Microbiol.">
        <title>Complete genome sequence of Corynebacterium casei LMG S-19264T (=DSM 44701T), isolated from a smear-ripened cheese.</title>
        <authorList>
            <consortium name="US DOE Joint Genome Institute (JGI-PGF)"/>
            <person name="Walter F."/>
            <person name="Albersmeier A."/>
            <person name="Kalinowski J."/>
            <person name="Ruckert C."/>
        </authorList>
    </citation>
    <scope>NUCLEOTIDE SEQUENCE</scope>
    <source>
        <strain evidence="3">JCM 3172</strain>
    </source>
</reference>
<name>A0A918H229_9ACTN</name>
<keyword evidence="2" id="KW-0812">Transmembrane</keyword>
<feature type="region of interest" description="Disordered" evidence="1">
    <location>
        <begin position="1"/>
        <end position="37"/>
    </location>
</feature>